<keyword evidence="2" id="KW-0808">Transferase</keyword>
<name>A0A378K8L7_9GAMM</name>
<proteinExistence type="predicted"/>
<evidence type="ECO:0000313" key="4">
    <source>
        <dbReference type="Proteomes" id="UP000254040"/>
    </source>
</evidence>
<evidence type="ECO:0000313" key="3">
    <source>
        <dbReference type="Proteomes" id="UP000054985"/>
    </source>
</evidence>
<reference evidence="2 4" key="2">
    <citation type="submission" date="2018-06" db="EMBL/GenBank/DDBJ databases">
        <authorList>
            <consortium name="Pathogen Informatics"/>
            <person name="Doyle S."/>
        </authorList>
    </citation>
    <scope>NUCLEOTIDE SEQUENCE [LARGE SCALE GENOMIC DNA]</scope>
    <source>
        <strain evidence="2 4">NCTC12239</strain>
    </source>
</reference>
<evidence type="ECO:0000313" key="1">
    <source>
        <dbReference type="EMBL" id="KTD34452.1"/>
    </source>
</evidence>
<dbReference type="OrthoDB" id="9808443at2"/>
<evidence type="ECO:0000313" key="2">
    <source>
        <dbReference type="EMBL" id="STX64171.1"/>
    </source>
</evidence>
<keyword evidence="3" id="KW-1185">Reference proteome</keyword>
<gene>
    <name evidence="1" type="ORF">Lmor_1849</name>
    <name evidence="2" type="ORF">NCTC12239_03133</name>
</gene>
<dbReference type="InterPro" id="IPR014942">
    <property type="entry name" value="AbiEii"/>
</dbReference>
<dbReference type="RefSeq" id="WP_028382896.1">
    <property type="nucleotide sequence ID" value="NZ_CAAAJG010000050.1"/>
</dbReference>
<dbReference type="Proteomes" id="UP000254040">
    <property type="component" value="Unassembled WGS sequence"/>
</dbReference>
<dbReference type="Pfam" id="PF08843">
    <property type="entry name" value="AbiEii"/>
    <property type="match status" value="1"/>
</dbReference>
<accession>A0A378K8L7</accession>
<sequence>MNEAALKARLKTIAQEKSVTFNEVWKQLLLERFLARLANSAFREWFIFKGGLLLAQYITIGRETVDVDFLMTKIHSEFSTVKAAISDIIATPVDDAFSFEWDSMEVLSQPHMDYTGFRATLQVFFGGMKDKIHIDIGVGDQVIPNEKDFRPFEYKGKPLFVGEITMMVYPVESIFSEKLETIISKGSNNSRMKDYHDVILMIWEPGLLNPTILRGTLHTTFTQRGTGMMLPIMFVSLGLERLQGFWSRHIRGLGAIQKQLNLPEKINDLLDEINVWLQKLFLNQPE</sequence>
<dbReference type="AlphaFoldDB" id="A0A378K8L7"/>
<dbReference type="EMBL" id="UGOG01000001">
    <property type="protein sequence ID" value="STX64171.1"/>
    <property type="molecule type" value="Genomic_DNA"/>
</dbReference>
<reference evidence="1 3" key="1">
    <citation type="submission" date="2015-11" db="EMBL/GenBank/DDBJ databases">
        <title>Genomic analysis of 38 Legionella species identifies large and diverse effector repertoires.</title>
        <authorList>
            <person name="Burstein D."/>
            <person name="Amaro F."/>
            <person name="Zusman T."/>
            <person name="Lifshitz Z."/>
            <person name="Cohen O."/>
            <person name="Gilbert J.A."/>
            <person name="Pupko T."/>
            <person name="Shuman H.A."/>
            <person name="Segal G."/>
        </authorList>
    </citation>
    <scope>NUCLEOTIDE SEQUENCE [LARGE SCALE GENOMIC DNA]</scope>
    <source>
        <strain evidence="1 3">ATCC 43877</strain>
    </source>
</reference>
<organism evidence="2 4">
    <name type="scientific">Legionella moravica</name>
    <dbReference type="NCBI Taxonomy" id="39962"/>
    <lineage>
        <taxon>Bacteria</taxon>
        <taxon>Pseudomonadati</taxon>
        <taxon>Pseudomonadota</taxon>
        <taxon>Gammaproteobacteria</taxon>
        <taxon>Legionellales</taxon>
        <taxon>Legionellaceae</taxon>
        <taxon>Legionella</taxon>
    </lineage>
</organism>
<protein>
    <submittedName>
        <fullName evidence="2">Nucleotidyl transferase of uncharacterized function (DUF1814)</fullName>
    </submittedName>
</protein>
<dbReference type="GO" id="GO:0016740">
    <property type="term" value="F:transferase activity"/>
    <property type="evidence" value="ECO:0007669"/>
    <property type="project" value="UniProtKB-KW"/>
</dbReference>
<dbReference type="Proteomes" id="UP000054985">
    <property type="component" value="Unassembled WGS sequence"/>
</dbReference>
<dbReference type="STRING" id="39962.Lmor_1849"/>
<dbReference type="EMBL" id="LNYN01000020">
    <property type="protein sequence ID" value="KTD34452.1"/>
    <property type="molecule type" value="Genomic_DNA"/>
</dbReference>